<dbReference type="InterPro" id="IPR009069">
    <property type="entry name" value="Cys_alpha_HP_mot_SF"/>
</dbReference>
<dbReference type="EMBL" id="OV725082">
    <property type="protein sequence ID" value="CAH1404968.1"/>
    <property type="molecule type" value="Genomic_DNA"/>
</dbReference>
<dbReference type="InterPro" id="IPR048280">
    <property type="entry name" value="COX6B-like"/>
</dbReference>
<evidence type="ECO:0000256" key="1">
    <source>
        <dbReference type="ARBA" id="ARBA00004569"/>
    </source>
</evidence>
<evidence type="ECO:0000313" key="6">
    <source>
        <dbReference type="EMBL" id="CAH1404968.1"/>
    </source>
</evidence>
<dbReference type="GO" id="GO:0033108">
    <property type="term" value="P:mitochondrial respiratory chain complex assembly"/>
    <property type="evidence" value="ECO:0007669"/>
    <property type="project" value="TreeGrafter"/>
</dbReference>
<evidence type="ECO:0000256" key="5">
    <source>
        <dbReference type="ARBA" id="ARBA00039509"/>
    </source>
</evidence>
<comment type="subcellular location">
    <subcellularLocation>
        <location evidence="1">Mitochondrion intermembrane space</location>
    </subcellularLocation>
</comment>
<name>A0A9P0HLN5_NEZVI</name>
<gene>
    <name evidence="6" type="ORF">NEZAVI_LOCUS13278</name>
</gene>
<dbReference type="Pfam" id="PF02297">
    <property type="entry name" value="COX6B"/>
    <property type="match status" value="1"/>
</dbReference>
<dbReference type="OrthoDB" id="9971592at2759"/>
<dbReference type="PROSITE" id="PS51808">
    <property type="entry name" value="CHCH"/>
    <property type="match status" value="1"/>
</dbReference>
<proteinExistence type="inferred from homology"/>
<dbReference type="InterPro" id="IPR051040">
    <property type="entry name" value="COX23"/>
</dbReference>
<dbReference type="AlphaFoldDB" id="A0A9P0HLN5"/>
<dbReference type="SUPFAM" id="SSF47072">
    <property type="entry name" value="Cysteine alpha-hairpin motif"/>
    <property type="match status" value="1"/>
</dbReference>
<keyword evidence="2" id="KW-0496">Mitochondrion</keyword>
<accession>A0A9P0HLN5</accession>
<sequence length="97" mass="11734">MDSNNQNSKESMKKHNWQLNNLENNPCFQEQNLSLKCIDDNNYDLDKCQLFFENYKNCKKFWNEVRRNRRFNGLTPALPPYAERIKIKEKFLKTGEL</sequence>
<dbReference type="Proteomes" id="UP001152798">
    <property type="component" value="Chromosome 6"/>
</dbReference>
<comment type="similarity">
    <text evidence="4">Belongs to the CHCHD7 family.</text>
</comment>
<evidence type="ECO:0000256" key="2">
    <source>
        <dbReference type="ARBA" id="ARBA00023128"/>
    </source>
</evidence>
<evidence type="ECO:0000256" key="4">
    <source>
        <dbReference type="ARBA" id="ARBA00038205"/>
    </source>
</evidence>
<dbReference type="GO" id="GO:0005758">
    <property type="term" value="C:mitochondrial intermembrane space"/>
    <property type="evidence" value="ECO:0007669"/>
    <property type="project" value="UniProtKB-SubCell"/>
</dbReference>
<keyword evidence="7" id="KW-1185">Reference proteome</keyword>
<dbReference type="PANTHER" id="PTHR46811">
    <property type="entry name" value="COILED-COIL-HELIX-COILED-COIL-HELIX DOMAIN-CONTAINING PROTEIN 7"/>
    <property type="match status" value="1"/>
</dbReference>
<evidence type="ECO:0000313" key="7">
    <source>
        <dbReference type="Proteomes" id="UP001152798"/>
    </source>
</evidence>
<organism evidence="6 7">
    <name type="scientific">Nezara viridula</name>
    <name type="common">Southern green stink bug</name>
    <name type="synonym">Cimex viridulus</name>
    <dbReference type="NCBI Taxonomy" id="85310"/>
    <lineage>
        <taxon>Eukaryota</taxon>
        <taxon>Metazoa</taxon>
        <taxon>Ecdysozoa</taxon>
        <taxon>Arthropoda</taxon>
        <taxon>Hexapoda</taxon>
        <taxon>Insecta</taxon>
        <taxon>Pterygota</taxon>
        <taxon>Neoptera</taxon>
        <taxon>Paraneoptera</taxon>
        <taxon>Hemiptera</taxon>
        <taxon>Heteroptera</taxon>
        <taxon>Panheteroptera</taxon>
        <taxon>Pentatomomorpha</taxon>
        <taxon>Pentatomoidea</taxon>
        <taxon>Pentatomidae</taxon>
        <taxon>Pentatominae</taxon>
        <taxon>Nezara</taxon>
    </lineage>
</organism>
<dbReference type="PANTHER" id="PTHR46811:SF1">
    <property type="entry name" value="COILED-COIL-HELIX-COILED-COIL-HELIX DOMAIN-CONTAINING PROTEIN 7"/>
    <property type="match status" value="1"/>
</dbReference>
<keyword evidence="3" id="KW-1015">Disulfide bond</keyword>
<evidence type="ECO:0000256" key="3">
    <source>
        <dbReference type="ARBA" id="ARBA00023157"/>
    </source>
</evidence>
<reference evidence="6" key="1">
    <citation type="submission" date="2022-01" db="EMBL/GenBank/DDBJ databases">
        <authorList>
            <person name="King R."/>
        </authorList>
    </citation>
    <scope>NUCLEOTIDE SEQUENCE</scope>
</reference>
<protein>
    <recommendedName>
        <fullName evidence="5">Coiled-coil-helix-coiled-coil-helix domain-containing protein 7</fullName>
    </recommendedName>
</protein>